<dbReference type="SUPFAM" id="SSF109604">
    <property type="entry name" value="HD-domain/PDEase-like"/>
    <property type="match status" value="1"/>
</dbReference>
<accession>A0A383B709</accession>
<dbReference type="InterPro" id="IPR005249">
    <property type="entry name" value="YqeK"/>
</dbReference>
<evidence type="ECO:0000256" key="6">
    <source>
        <dbReference type="ARBA" id="ARBA00049417"/>
    </source>
</evidence>
<keyword evidence="3" id="KW-0547">Nucleotide-binding</keyword>
<keyword evidence="2" id="KW-0479">Metal-binding</keyword>
<reference evidence="8" key="1">
    <citation type="submission" date="2018-05" db="EMBL/GenBank/DDBJ databases">
        <authorList>
            <person name="Lanie J.A."/>
            <person name="Ng W.-L."/>
            <person name="Kazmierczak K.M."/>
            <person name="Andrzejewski T.M."/>
            <person name="Davidsen T.M."/>
            <person name="Wayne K.J."/>
            <person name="Tettelin H."/>
            <person name="Glass J.I."/>
            <person name="Rusch D."/>
            <person name="Podicherti R."/>
            <person name="Tsui H.-C.T."/>
            <person name="Winkler M.E."/>
        </authorList>
    </citation>
    <scope>NUCLEOTIDE SEQUENCE</scope>
</reference>
<dbReference type="GO" id="GO:0008803">
    <property type="term" value="F:bis(5'-nucleosyl)-tetraphosphatase (symmetrical) activity"/>
    <property type="evidence" value="ECO:0007669"/>
    <property type="project" value="UniProtKB-EC"/>
</dbReference>
<dbReference type="PANTHER" id="PTHR35795:SF1">
    <property type="entry name" value="BIS(5'-NUCLEOSYL)-TETRAPHOSPHATASE, SYMMETRICAL"/>
    <property type="match status" value="1"/>
</dbReference>
<dbReference type="PROSITE" id="PS51831">
    <property type="entry name" value="HD"/>
    <property type="match status" value="1"/>
</dbReference>
<dbReference type="NCBIfam" id="TIGR00488">
    <property type="entry name" value="bis(5'-nucleosyl)-tetraphosphatase (symmetrical) YqeK"/>
    <property type="match status" value="1"/>
</dbReference>
<dbReference type="GO" id="GO:0000166">
    <property type="term" value="F:nucleotide binding"/>
    <property type="evidence" value="ECO:0007669"/>
    <property type="project" value="UniProtKB-KW"/>
</dbReference>
<protein>
    <recommendedName>
        <fullName evidence="1">bis(5'-nucleosyl)-tetraphosphatase (symmetrical)</fullName>
        <ecNumber evidence="1">3.6.1.41</ecNumber>
    </recommendedName>
</protein>
<dbReference type="NCBIfam" id="TIGR00277">
    <property type="entry name" value="HDIG"/>
    <property type="match status" value="1"/>
</dbReference>
<feature type="domain" description="HD" evidence="7">
    <location>
        <begin position="26"/>
        <end position="141"/>
    </location>
</feature>
<dbReference type="Gene3D" id="1.10.3210.10">
    <property type="entry name" value="Hypothetical protein af1432"/>
    <property type="match status" value="1"/>
</dbReference>
<dbReference type="EC" id="3.6.1.41" evidence="1"/>
<feature type="non-terminal residue" evidence="8">
    <location>
        <position position="142"/>
    </location>
</feature>
<dbReference type="Pfam" id="PF01966">
    <property type="entry name" value="HD"/>
    <property type="match status" value="1"/>
</dbReference>
<proteinExistence type="predicted"/>
<evidence type="ECO:0000256" key="1">
    <source>
        <dbReference type="ARBA" id="ARBA00012506"/>
    </source>
</evidence>
<keyword evidence="4" id="KW-0378">Hydrolase</keyword>
<evidence type="ECO:0000256" key="5">
    <source>
        <dbReference type="ARBA" id="ARBA00023004"/>
    </source>
</evidence>
<dbReference type="PANTHER" id="PTHR35795">
    <property type="entry name" value="SLR1885 PROTEIN"/>
    <property type="match status" value="1"/>
</dbReference>
<organism evidence="8">
    <name type="scientific">marine metagenome</name>
    <dbReference type="NCBI Taxonomy" id="408172"/>
    <lineage>
        <taxon>unclassified sequences</taxon>
        <taxon>metagenomes</taxon>
        <taxon>ecological metagenomes</taxon>
    </lineage>
</organism>
<name>A0A383B709_9ZZZZ</name>
<evidence type="ECO:0000256" key="3">
    <source>
        <dbReference type="ARBA" id="ARBA00022741"/>
    </source>
</evidence>
<keyword evidence="5" id="KW-0408">Iron</keyword>
<gene>
    <name evidence="8" type="ORF">METZ01_LOCUS468505</name>
</gene>
<comment type="catalytic activity">
    <reaction evidence="6">
        <text>P(1),P(4)-bis(5'-adenosyl) tetraphosphate + H2O = 2 ADP + 2 H(+)</text>
        <dbReference type="Rhea" id="RHEA:24252"/>
        <dbReference type="ChEBI" id="CHEBI:15377"/>
        <dbReference type="ChEBI" id="CHEBI:15378"/>
        <dbReference type="ChEBI" id="CHEBI:58141"/>
        <dbReference type="ChEBI" id="CHEBI:456216"/>
        <dbReference type="EC" id="3.6.1.41"/>
    </reaction>
</comment>
<evidence type="ECO:0000259" key="7">
    <source>
        <dbReference type="PROSITE" id="PS51831"/>
    </source>
</evidence>
<dbReference type="AlphaFoldDB" id="A0A383B709"/>
<sequence length="142" mass="16354">MVITPVTNKKLKQIEEFLHKKLKPKRFEHVLSVRETAINFAAKYKADLQKVELAALLHDCAKWMSNKILIELSKKYKIQLDQIEKENPALLHAKVGAEYAKDHFGITDLDVLNAIRNHTTGAKRMSLVDKILYVADFCEPKR</sequence>
<dbReference type="InterPro" id="IPR003607">
    <property type="entry name" value="HD/PDEase_dom"/>
</dbReference>
<evidence type="ECO:0000313" key="8">
    <source>
        <dbReference type="EMBL" id="SVE15651.1"/>
    </source>
</evidence>
<dbReference type="InterPro" id="IPR006675">
    <property type="entry name" value="HDIG_dom"/>
</dbReference>
<evidence type="ECO:0000256" key="2">
    <source>
        <dbReference type="ARBA" id="ARBA00022723"/>
    </source>
</evidence>
<dbReference type="InterPro" id="IPR006674">
    <property type="entry name" value="HD_domain"/>
</dbReference>
<dbReference type="InterPro" id="IPR051094">
    <property type="entry name" value="Diverse_Catalytic_Enzymes"/>
</dbReference>
<dbReference type="EMBL" id="UINC01197921">
    <property type="protein sequence ID" value="SVE15651.1"/>
    <property type="molecule type" value="Genomic_DNA"/>
</dbReference>
<dbReference type="GO" id="GO:0046872">
    <property type="term" value="F:metal ion binding"/>
    <property type="evidence" value="ECO:0007669"/>
    <property type="project" value="UniProtKB-KW"/>
</dbReference>
<dbReference type="CDD" id="cd00077">
    <property type="entry name" value="HDc"/>
    <property type="match status" value="1"/>
</dbReference>
<evidence type="ECO:0000256" key="4">
    <source>
        <dbReference type="ARBA" id="ARBA00022801"/>
    </source>
</evidence>